<proteinExistence type="predicted"/>
<evidence type="ECO:0000313" key="1">
    <source>
        <dbReference type="EMBL" id="WGL95102.1"/>
    </source>
</evidence>
<organism evidence="2 3">
    <name type="scientific">Arsenophonus nasoniae</name>
    <name type="common">son-killer infecting Nasonia vitripennis</name>
    <dbReference type="NCBI Taxonomy" id="638"/>
    <lineage>
        <taxon>Bacteria</taxon>
        <taxon>Pseudomonadati</taxon>
        <taxon>Pseudomonadota</taxon>
        <taxon>Gammaproteobacteria</taxon>
        <taxon>Enterobacterales</taxon>
        <taxon>Morganellaceae</taxon>
        <taxon>Arsenophonus</taxon>
    </lineage>
</organism>
<dbReference type="Proteomes" id="UP001177597">
    <property type="component" value="Chromosome"/>
</dbReference>
<dbReference type="EMBL" id="CP123498">
    <property type="protein sequence ID" value="WGL95102.1"/>
    <property type="molecule type" value="Genomic_DNA"/>
</dbReference>
<protein>
    <submittedName>
        <fullName evidence="2">Uncharacterized protein</fullName>
    </submittedName>
</protein>
<dbReference type="AlphaFoldDB" id="A0AA95K0J4"/>
<evidence type="ECO:0000313" key="2">
    <source>
        <dbReference type="EMBL" id="WGL95594.1"/>
    </source>
</evidence>
<dbReference type="RefSeq" id="WP_280629170.1">
    <property type="nucleotide sequence ID" value="NZ_CP123498.1"/>
</dbReference>
<sequence>MATQSPLRRHFTAHHIIEEESVYKINEIKKLTNMLSSLFDCQSESITCYQNTAIGYLFHLIYQETETITSTIHLSRHGLDIERQENNVNVTVNK</sequence>
<dbReference type="EMBL" id="CP123498">
    <property type="protein sequence ID" value="WGL95594.1"/>
    <property type="molecule type" value="Genomic_DNA"/>
</dbReference>
<reference evidence="2" key="1">
    <citation type="submission" date="2023-04" db="EMBL/GenBank/DDBJ databases">
        <title>Genome dynamics across the evolutionary transition to endosymbiosis.</title>
        <authorList>
            <person name="Siozios S."/>
            <person name="Nadal-Jimenez P."/>
            <person name="Azagi T."/>
            <person name="Sprong H."/>
            <person name="Frost C.L."/>
            <person name="Parratt S.R."/>
            <person name="Taylor G."/>
            <person name="Brettell L."/>
            <person name="Lew K.C."/>
            <person name="Croft L."/>
            <person name="King K.C."/>
            <person name="Brockhurst M.A."/>
            <person name="Hypsa V."/>
            <person name="Novakova E."/>
            <person name="Darby A.C."/>
            <person name="Hurst G.D.D."/>
        </authorList>
    </citation>
    <scope>NUCLEOTIDE SEQUENCE</scope>
    <source>
        <strain evidence="2">AIh</strain>
    </source>
</reference>
<evidence type="ECO:0000313" key="3">
    <source>
        <dbReference type="Proteomes" id="UP001177597"/>
    </source>
</evidence>
<name>A0AA95K0J4_9GAMM</name>
<accession>A0AA95K0J4</accession>
<gene>
    <name evidence="2" type="ORF">QE207_02925</name>
    <name evidence="1" type="ORF">QE207_15780</name>
</gene>